<dbReference type="CDD" id="cd15482">
    <property type="entry name" value="Sialidase_non-viral"/>
    <property type="match status" value="1"/>
</dbReference>
<evidence type="ECO:0000313" key="2">
    <source>
        <dbReference type="Proteomes" id="UP000014629"/>
    </source>
</evidence>
<organism evidence="1 2">
    <name type="scientific">Streptomyces aurantiacus JA 4570</name>
    <dbReference type="NCBI Taxonomy" id="1286094"/>
    <lineage>
        <taxon>Bacteria</taxon>
        <taxon>Bacillati</taxon>
        <taxon>Actinomycetota</taxon>
        <taxon>Actinomycetes</taxon>
        <taxon>Kitasatosporales</taxon>
        <taxon>Streptomycetaceae</taxon>
        <taxon>Streptomyces</taxon>
        <taxon>Streptomyces aurantiacus group</taxon>
    </lineage>
</organism>
<dbReference type="OrthoDB" id="3333087at2"/>
<comment type="caution">
    <text evidence="1">The sequence shown here is derived from an EMBL/GenBank/DDBJ whole genome shotgun (WGS) entry which is preliminary data.</text>
</comment>
<protein>
    <recommendedName>
        <fullName evidence="3">Exo-alpha-sialidase</fullName>
    </recommendedName>
</protein>
<gene>
    <name evidence="1" type="ORF">STRAU_5190</name>
</gene>
<dbReference type="InterPro" id="IPR036278">
    <property type="entry name" value="Sialidase_sf"/>
</dbReference>
<dbReference type="PATRIC" id="fig|1286094.4.peg.5130"/>
<evidence type="ECO:0000313" key="1">
    <source>
        <dbReference type="EMBL" id="EPH41737.1"/>
    </source>
</evidence>
<evidence type="ECO:0008006" key="3">
    <source>
        <dbReference type="Google" id="ProtNLM"/>
    </source>
</evidence>
<proteinExistence type="predicted"/>
<dbReference type="AlphaFoldDB" id="S4AJS5"/>
<dbReference type="Gene3D" id="2.130.10.10">
    <property type="entry name" value="YVTN repeat-like/Quinoprotein amine dehydrogenase"/>
    <property type="match status" value="1"/>
</dbReference>
<reference evidence="1 2" key="1">
    <citation type="submission" date="2013-02" db="EMBL/GenBank/DDBJ databases">
        <title>Draft Genome Sequence of Streptomyces aurantiacus, Which Produces Setomimycin.</title>
        <authorList>
            <person name="Gruening B.A."/>
            <person name="Praeg A."/>
            <person name="Erxleben A."/>
            <person name="Guenther S."/>
            <person name="Mueller M."/>
        </authorList>
    </citation>
    <scope>NUCLEOTIDE SEQUENCE [LARGE SCALE GENOMIC DNA]</scope>
    <source>
        <strain evidence="1 2">JA 4570</strain>
    </source>
</reference>
<dbReference type="RefSeq" id="WP_016643314.1">
    <property type="nucleotide sequence ID" value="NZ_AOPZ01000285.1"/>
</dbReference>
<dbReference type="Proteomes" id="UP000014629">
    <property type="component" value="Unassembled WGS sequence"/>
</dbReference>
<name>S4AJS5_9ACTN</name>
<sequence length="385" mass="40271">MVALVGVWALVACAGGGDAGVPAARSAPRAGESAGAAVRVPSAPELPGSAYDIGFAADGSGFTLLAECSQRRCRQHVGVLDGGAKAWRRGSSPLPDVTGDLGLSAGLTVLGPGRALIRDGSEHADVPDRTWFTRDGGRTWRRGTARAVGTTAEVARGGTLVQECLERDRSDPNDCVRERLLAVSPRTGRHHVLAHQPPLKGPLGQAGDIPGSGLFVSGADPRTGLPALVRSRDGGRTWQRARLTGPGRGGPAFRVVAGRGGLYATQHGKVSPPAKNGLVTIHASGDGGLTWTRIWQYREGRERTEPRTLLGDLLVADDGLTVHGEDGAWRSTDGARTFTRVTARAPSGSVTHTPAGRLWSDSFGKGRFRISADGMRWAEFRVGAG</sequence>
<accession>S4AJS5</accession>
<dbReference type="EMBL" id="AOPZ01000285">
    <property type="protein sequence ID" value="EPH41737.1"/>
    <property type="molecule type" value="Genomic_DNA"/>
</dbReference>
<dbReference type="SUPFAM" id="SSF50939">
    <property type="entry name" value="Sialidases"/>
    <property type="match status" value="1"/>
</dbReference>
<keyword evidence="2" id="KW-1185">Reference proteome</keyword>
<dbReference type="InterPro" id="IPR015943">
    <property type="entry name" value="WD40/YVTN_repeat-like_dom_sf"/>
</dbReference>